<accession>A0A9N9W4N1</accession>
<dbReference type="EMBL" id="CABFOC020000005">
    <property type="protein sequence ID" value="CAH0044447.1"/>
    <property type="molecule type" value="Genomic_DNA"/>
</dbReference>
<keyword evidence="1" id="KW-1133">Transmembrane helix</keyword>
<organism evidence="2 3">
    <name type="scientific">Clonostachys solani</name>
    <dbReference type="NCBI Taxonomy" id="160281"/>
    <lineage>
        <taxon>Eukaryota</taxon>
        <taxon>Fungi</taxon>
        <taxon>Dikarya</taxon>
        <taxon>Ascomycota</taxon>
        <taxon>Pezizomycotina</taxon>
        <taxon>Sordariomycetes</taxon>
        <taxon>Hypocreomycetidae</taxon>
        <taxon>Hypocreales</taxon>
        <taxon>Bionectriaceae</taxon>
        <taxon>Clonostachys</taxon>
    </lineage>
</organism>
<dbReference type="AlphaFoldDB" id="A0A9N9W4N1"/>
<dbReference type="OrthoDB" id="5153671at2759"/>
<dbReference type="Proteomes" id="UP000775872">
    <property type="component" value="Unassembled WGS sequence"/>
</dbReference>
<proteinExistence type="predicted"/>
<evidence type="ECO:0000256" key="1">
    <source>
        <dbReference type="SAM" id="Phobius"/>
    </source>
</evidence>
<feature type="transmembrane region" description="Helical" evidence="1">
    <location>
        <begin position="447"/>
        <end position="470"/>
    </location>
</feature>
<reference evidence="2" key="1">
    <citation type="submission" date="2021-10" db="EMBL/GenBank/DDBJ databases">
        <authorList>
            <person name="Piombo E."/>
        </authorList>
    </citation>
    <scope>NUCLEOTIDE SEQUENCE</scope>
</reference>
<sequence length="730" mass="75518">MSTLKPTLPNSSELFRSHNLLGLSRLVDLLHGAVAGGSSGGLGGGLNLRSGIVLLNVQTELDELERGLEEKLDDGLDSAVVLTVGLNLLLELLDDGRLGRDLEGLLGGHVAGHGGVTEGLGLHDTLHVGGPTELAGTDGARGAAELVGDDDLLDLLAEDVLEALSEGLVLLLLGLTGLLLIIGLLELEVLGDINKLLALELLELGHGVLVNGVNKEQNLEALVLEGVKEGGLDDGLDGLASDVVHVVLVLGHASDVVLEGGELIARLGGVEAEELSQDLAVLGVLVDTELQVLGEGAVELVELLLVLSDLLEELKRLLDDVLLDDLHDLVLLESLTGQVEGEILRVDNTLDEAEPLRDEVSSVISDEDTADVELDVVLGLLGLEQVEGSTLGHEEDGTELELTLNGEVLDSEVVLPVVGERLVEGGVLLLGDVLGVASPDGLLLVELLLLDLGLLDLLGLGLLLLLLFLVVDLLDAGLLLVTLLGDLLDLSILVGDLGLGLLLDVEVDGVGDELGVLLDDLLDLGLLQVVELLLLEVEDDGSTTAEGLTLSVGGDVEGTTGAGLPDVLVVIVVLGDDANLVGNEVGRVETNTELSNHGDISASSQGLHELLGAGTGNGTKVVDEVLMGPTYSLGHTNTGITDGEGLVLKVGDDVNAEVLARLELGGVAQSLVADLVQSIRGIGNKFSKEDFLVGVDGVDDQGEKLRDLSLELESLSHCDGYQKGIAKSGC</sequence>
<keyword evidence="3" id="KW-1185">Reference proteome</keyword>
<protein>
    <submittedName>
        <fullName evidence="2">Uncharacterized protein</fullName>
    </submittedName>
</protein>
<gene>
    <name evidence="2" type="ORF">CSOL1703_00010192</name>
</gene>
<feature type="transmembrane region" description="Helical" evidence="1">
    <location>
        <begin position="476"/>
        <end position="494"/>
    </location>
</feature>
<evidence type="ECO:0000313" key="2">
    <source>
        <dbReference type="EMBL" id="CAH0044447.1"/>
    </source>
</evidence>
<name>A0A9N9W4N1_9HYPO</name>
<comment type="caution">
    <text evidence="2">The sequence shown here is derived from an EMBL/GenBank/DDBJ whole genome shotgun (WGS) entry which is preliminary data.</text>
</comment>
<keyword evidence="1" id="KW-0472">Membrane</keyword>
<evidence type="ECO:0000313" key="3">
    <source>
        <dbReference type="Proteomes" id="UP000775872"/>
    </source>
</evidence>
<keyword evidence="1" id="KW-0812">Transmembrane</keyword>